<dbReference type="SUPFAM" id="SSF55874">
    <property type="entry name" value="ATPase domain of HSP90 chaperone/DNA topoisomerase II/histidine kinase"/>
    <property type="match status" value="1"/>
</dbReference>
<dbReference type="AlphaFoldDB" id="A0A1T2KWA5"/>
<dbReference type="PRINTS" id="PR00344">
    <property type="entry name" value="BCTRLSENSOR"/>
</dbReference>
<keyword evidence="7" id="KW-1185">Reference proteome</keyword>
<name>A0A1T2KWA5_9GAMM</name>
<organism evidence="6 7">
    <name type="scientific">Solemya velesiana gill symbiont</name>
    <dbReference type="NCBI Taxonomy" id="1918948"/>
    <lineage>
        <taxon>Bacteria</taxon>
        <taxon>Pseudomonadati</taxon>
        <taxon>Pseudomonadota</taxon>
        <taxon>Gammaproteobacteria</taxon>
        <taxon>sulfur-oxidizing symbionts</taxon>
    </lineage>
</organism>
<gene>
    <name evidence="6" type="ORF">BOW51_04150</name>
</gene>
<evidence type="ECO:0000259" key="5">
    <source>
        <dbReference type="PROSITE" id="PS50109"/>
    </source>
</evidence>
<dbReference type="PANTHER" id="PTHR45339">
    <property type="entry name" value="HYBRID SIGNAL TRANSDUCTION HISTIDINE KINASE J"/>
    <property type="match status" value="1"/>
</dbReference>
<dbReference type="Gene3D" id="3.30.565.10">
    <property type="entry name" value="Histidine kinase-like ATPase, C-terminal domain"/>
    <property type="match status" value="1"/>
</dbReference>
<dbReference type="EC" id="2.7.13.3" evidence="2"/>
<dbReference type="OrthoDB" id="5563233at2"/>
<dbReference type="InterPro" id="IPR036890">
    <property type="entry name" value="HATPase_C_sf"/>
</dbReference>
<evidence type="ECO:0000313" key="6">
    <source>
        <dbReference type="EMBL" id="OOZ37104.1"/>
    </source>
</evidence>
<protein>
    <recommendedName>
        <fullName evidence="2">histidine kinase</fullName>
        <ecNumber evidence="2">2.7.13.3</ecNumber>
    </recommendedName>
</protein>
<evidence type="ECO:0000313" key="7">
    <source>
        <dbReference type="Proteomes" id="UP000190896"/>
    </source>
</evidence>
<accession>A0A1T2KWA5</accession>
<comment type="caution">
    <text evidence="6">The sequence shown here is derived from an EMBL/GenBank/DDBJ whole genome shotgun (WGS) entry which is preliminary data.</text>
</comment>
<evidence type="ECO:0000256" key="3">
    <source>
        <dbReference type="ARBA" id="ARBA00022553"/>
    </source>
</evidence>
<dbReference type="GO" id="GO:0004673">
    <property type="term" value="F:protein histidine kinase activity"/>
    <property type="evidence" value="ECO:0007669"/>
    <property type="project" value="UniProtKB-EC"/>
</dbReference>
<feature type="domain" description="Histidine kinase" evidence="5">
    <location>
        <begin position="1"/>
        <end position="163"/>
    </location>
</feature>
<evidence type="ECO:0000256" key="2">
    <source>
        <dbReference type="ARBA" id="ARBA00012438"/>
    </source>
</evidence>
<dbReference type="InterPro" id="IPR004358">
    <property type="entry name" value="Sig_transdc_His_kin-like_C"/>
</dbReference>
<dbReference type="EMBL" id="MPRJ01000018">
    <property type="protein sequence ID" value="OOZ37104.1"/>
    <property type="molecule type" value="Genomic_DNA"/>
</dbReference>
<dbReference type="RefSeq" id="WP_078486256.1">
    <property type="nucleotide sequence ID" value="NZ_MPRJ01000018.1"/>
</dbReference>
<dbReference type="InterPro" id="IPR005467">
    <property type="entry name" value="His_kinase_dom"/>
</dbReference>
<keyword evidence="4" id="KW-0902">Two-component regulatory system</keyword>
<evidence type="ECO:0000256" key="4">
    <source>
        <dbReference type="ARBA" id="ARBA00023012"/>
    </source>
</evidence>
<comment type="catalytic activity">
    <reaction evidence="1">
        <text>ATP + protein L-histidine = ADP + protein N-phospho-L-histidine.</text>
        <dbReference type="EC" id="2.7.13.3"/>
    </reaction>
</comment>
<dbReference type="SMART" id="SM00387">
    <property type="entry name" value="HATPase_c"/>
    <property type="match status" value="1"/>
</dbReference>
<keyword evidence="3" id="KW-0597">Phosphoprotein</keyword>
<dbReference type="PANTHER" id="PTHR45339:SF1">
    <property type="entry name" value="HYBRID SIGNAL TRANSDUCTION HISTIDINE KINASE J"/>
    <property type="match status" value="1"/>
</dbReference>
<evidence type="ECO:0000256" key="1">
    <source>
        <dbReference type="ARBA" id="ARBA00000085"/>
    </source>
</evidence>
<proteinExistence type="predicted"/>
<dbReference type="Proteomes" id="UP000190896">
    <property type="component" value="Unassembled WGS sequence"/>
</dbReference>
<reference evidence="6 7" key="1">
    <citation type="submission" date="2016-11" db="EMBL/GenBank/DDBJ databases">
        <title>Mixed transmission modes and dynamic genome evolution in an obligate animal-bacterial symbiosis.</title>
        <authorList>
            <person name="Russell S.L."/>
            <person name="Corbett-Detig R.B."/>
            <person name="Cavanaugh C.M."/>
        </authorList>
    </citation>
    <scope>NUCLEOTIDE SEQUENCE [LARGE SCALE GENOMIC DNA]</scope>
    <source>
        <strain evidence="6">Se-Cadez</strain>
    </source>
</reference>
<sequence>MIHTLINKPQAGTDRGHDQLLPCSIESNPFDLHAVVNRTVHMISAKASEKGLALVCHIGPLIPFRLIGDRLHLIQALSNLLDNAIKFTDRGRVTLLCKHLDQKDCSERIRFKVIDTGIGIPESLQQTILESIAQTDADPTGDFSGTGRGINISSQLVRLMGGQSALSAPRIRVQHSGSKPDSDVSRTWSMNRICVTSGTAKPFGLPRLIPGLPTHPTA</sequence>
<dbReference type="PROSITE" id="PS50109">
    <property type="entry name" value="HIS_KIN"/>
    <property type="match status" value="1"/>
</dbReference>
<dbReference type="GO" id="GO:0000160">
    <property type="term" value="P:phosphorelay signal transduction system"/>
    <property type="evidence" value="ECO:0007669"/>
    <property type="project" value="UniProtKB-KW"/>
</dbReference>
<dbReference type="Pfam" id="PF02518">
    <property type="entry name" value="HATPase_c"/>
    <property type="match status" value="1"/>
</dbReference>
<dbReference type="InterPro" id="IPR003594">
    <property type="entry name" value="HATPase_dom"/>
</dbReference>